<dbReference type="Proteomes" id="UP001596047">
    <property type="component" value="Unassembled WGS sequence"/>
</dbReference>
<dbReference type="SUPFAM" id="SSF53098">
    <property type="entry name" value="Ribonuclease H-like"/>
    <property type="match status" value="1"/>
</dbReference>
<feature type="compositionally biased region" description="Basic and acidic residues" evidence="1">
    <location>
        <begin position="29"/>
        <end position="47"/>
    </location>
</feature>
<gene>
    <name evidence="3" type="ORF">ACFPYJ_04705</name>
</gene>
<protein>
    <submittedName>
        <fullName evidence="3">Ribonuclease H-like domain-containing protein</fullName>
    </submittedName>
</protein>
<comment type="caution">
    <text evidence="3">The sequence shown here is derived from an EMBL/GenBank/DDBJ whole genome shotgun (WGS) entry which is preliminary data.</text>
</comment>
<dbReference type="InterPro" id="IPR011990">
    <property type="entry name" value="TPR-like_helical_dom_sf"/>
</dbReference>
<dbReference type="PANTHER" id="PTHR38462:SF1">
    <property type="entry name" value="YPRB RIBONUCLEASE H-LIKE DOMAIN-CONTAINING PROTEIN"/>
    <property type="match status" value="1"/>
</dbReference>
<accession>A0ABW0VR92</accession>
<feature type="region of interest" description="Disordered" evidence="1">
    <location>
        <begin position="15"/>
        <end position="49"/>
    </location>
</feature>
<dbReference type="EMBL" id="JBHSOW010000016">
    <property type="protein sequence ID" value="MFC5648433.1"/>
    <property type="molecule type" value="Genomic_DNA"/>
</dbReference>
<dbReference type="PANTHER" id="PTHR38462">
    <property type="entry name" value="EXONUCLEASE-LIKE PROTEIN"/>
    <property type="match status" value="1"/>
</dbReference>
<dbReference type="RefSeq" id="WP_379186894.1">
    <property type="nucleotide sequence ID" value="NZ_JBHSOW010000016.1"/>
</dbReference>
<feature type="domain" description="YprB ribonuclease H-like" evidence="2">
    <location>
        <begin position="172"/>
        <end position="338"/>
    </location>
</feature>
<dbReference type="SUPFAM" id="SSF48452">
    <property type="entry name" value="TPR-like"/>
    <property type="match status" value="1"/>
</dbReference>
<dbReference type="InterPro" id="IPR036397">
    <property type="entry name" value="RNaseH_sf"/>
</dbReference>
<name>A0ABW0VR92_9BACL</name>
<evidence type="ECO:0000313" key="4">
    <source>
        <dbReference type="Proteomes" id="UP001596047"/>
    </source>
</evidence>
<keyword evidence="4" id="KW-1185">Reference proteome</keyword>
<reference evidence="4" key="1">
    <citation type="journal article" date="2019" name="Int. J. Syst. Evol. Microbiol.">
        <title>The Global Catalogue of Microorganisms (GCM) 10K type strain sequencing project: providing services to taxonomists for standard genome sequencing and annotation.</title>
        <authorList>
            <consortium name="The Broad Institute Genomics Platform"/>
            <consortium name="The Broad Institute Genome Sequencing Center for Infectious Disease"/>
            <person name="Wu L."/>
            <person name="Ma J."/>
        </authorList>
    </citation>
    <scope>NUCLEOTIDE SEQUENCE [LARGE SCALE GENOMIC DNA]</scope>
    <source>
        <strain evidence="4">CGMCC 1.3240</strain>
    </source>
</reference>
<evidence type="ECO:0000259" key="2">
    <source>
        <dbReference type="Pfam" id="PF13482"/>
    </source>
</evidence>
<dbReference type="Gene3D" id="3.30.420.10">
    <property type="entry name" value="Ribonuclease H-like superfamily/Ribonuclease H"/>
    <property type="match status" value="1"/>
</dbReference>
<evidence type="ECO:0000313" key="3">
    <source>
        <dbReference type="EMBL" id="MFC5648433.1"/>
    </source>
</evidence>
<dbReference type="InterPro" id="IPR038720">
    <property type="entry name" value="YprB_RNase_H-like_dom"/>
</dbReference>
<sequence length="498" mass="56508">MSGLRDRLLRMRGSAALRDELRAGMPDPVEEHSPDNGIHNEQRHSGEQTEVLPEVFTPPAEQGGGEMIEELPLEWAGLGVQLMQNSEGAFLLREVRYPAAHRHGLHGLDELQQAACGLSHFRKPEDRPIKRSQRSRLLSSAAAAINSENKASAAIDPPGIFQPVIIEPDKVLFLDLETTGLGVGTGNVPFMVGLAFSKDGLFFVEQMLIRHPAEERAMIAYLSEKLPDYTHLVTYNGRTFDWPVLHNRFILNGFRHFTWEPTHIDLLHPSRSVWRNTLTSCKLSHVEEERLGITRTDDVPGSLAPALYFQYLADGRPEPLLGVFLHNETDMLSLACLAIRFGHILNGELGSTVALPVEHEEQLRTGLWLEKMGQTQYAEQLFIQLAEDENVSVKCLCLLAERDKKCGNWTRAVVLWQKAVYAARHSDWPDWEAHIELAMYYEHKTKQLEEALTLAETSLALAQRRYSGLRLDAKRRSELEAIRKRMDRLRSKIRRHYG</sequence>
<proteinExistence type="predicted"/>
<dbReference type="Pfam" id="PF13482">
    <property type="entry name" value="RNase_H_2"/>
    <property type="match status" value="1"/>
</dbReference>
<dbReference type="Gene3D" id="1.25.40.10">
    <property type="entry name" value="Tetratricopeptide repeat domain"/>
    <property type="match status" value="1"/>
</dbReference>
<organism evidence="3 4">
    <name type="scientific">Paenibacillus solisilvae</name>
    <dbReference type="NCBI Taxonomy" id="2486751"/>
    <lineage>
        <taxon>Bacteria</taxon>
        <taxon>Bacillati</taxon>
        <taxon>Bacillota</taxon>
        <taxon>Bacilli</taxon>
        <taxon>Bacillales</taxon>
        <taxon>Paenibacillaceae</taxon>
        <taxon>Paenibacillus</taxon>
    </lineage>
</organism>
<dbReference type="InterPro" id="IPR012337">
    <property type="entry name" value="RNaseH-like_sf"/>
</dbReference>
<evidence type="ECO:0000256" key="1">
    <source>
        <dbReference type="SAM" id="MobiDB-lite"/>
    </source>
</evidence>